<keyword evidence="3" id="KW-1185">Reference proteome</keyword>
<accession>A0A916U782</accession>
<feature type="region of interest" description="Disordered" evidence="1">
    <location>
        <begin position="1"/>
        <end position="37"/>
    </location>
</feature>
<evidence type="ECO:0000313" key="3">
    <source>
        <dbReference type="Proteomes" id="UP000637002"/>
    </source>
</evidence>
<evidence type="ECO:0000256" key="1">
    <source>
        <dbReference type="SAM" id="MobiDB-lite"/>
    </source>
</evidence>
<evidence type="ECO:0000313" key="2">
    <source>
        <dbReference type="EMBL" id="GGC61688.1"/>
    </source>
</evidence>
<proteinExistence type="predicted"/>
<organism evidence="2 3">
    <name type="scientific">Chelatococcus reniformis</name>
    <dbReference type="NCBI Taxonomy" id="1494448"/>
    <lineage>
        <taxon>Bacteria</taxon>
        <taxon>Pseudomonadati</taxon>
        <taxon>Pseudomonadota</taxon>
        <taxon>Alphaproteobacteria</taxon>
        <taxon>Hyphomicrobiales</taxon>
        <taxon>Chelatococcaceae</taxon>
        <taxon>Chelatococcus</taxon>
    </lineage>
</organism>
<protein>
    <submittedName>
        <fullName evidence="2">Uncharacterized protein</fullName>
    </submittedName>
</protein>
<reference evidence="2" key="2">
    <citation type="submission" date="2020-09" db="EMBL/GenBank/DDBJ databases">
        <authorList>
            <person name="Sun Q."/>
            <person name="Zhou Y."/>
        </authorList>
    </citation>
    <scope>NUCLEOTIDE SEQUENCE</scope>
    <source>
        <strain evidence="2">CGMCC 1.12919</strain>
    </source>
</reference>
<sequence>MGLTEPVGMSSLASGMIGNDRAQPPVMPASSTQTSTAATGFAPSRAAQDNLYLCRLATSCTRVASISIRRQGHLLWIG</sequence>
<reference evidence="2" key="1">
    <citation type="journal article" date="2014" name="Int. J. Syst. Evol. Microbiol.">
        <title>Complete genome sequence of Corynebacterium casei LMG S-19264T (=DSM 44701T), isolated from a smear-ripened cheese.</title>
        <authorList>
            <consortium name="US DOE Joint Genome Institute (JGI-PGF)"/>
            <person name="Walter F."/>
            <person name="Albersmeier A."/>
            <person name="Kalinowski J."/>
            <person name="Ruckert C."/>
        </authorList>
    </citation>
    <scope>NUCLEOTIDE SEQUENCE</scope>
    <source>
        <strain evidence="2">CGMCC 1.12919</strain>
    </source>
</reference>
<dbReference type="EMBL" id="BMGG01000003">
    <property type="protein sequence ID" value="GGC61688.1"/>
    <property type="molecule type" value="Genomic_DNA"/>
</dbReference>
<dbReference type="Proteomes" id="UP000637002">
    <property type="component" value="Unassembled WGS sequence"/>
</dbReference>
<name>A0A916U782_9HYPH</name>
<gene>
    <name evidence="2" type="ORF">GCM10010994_20380</name>
</gene>
<comment type="caution">
    <text evidence="2">The sequence shown here is derived from an EMBL/GenBank/DDBJ whole genome shotgun (WGS) entry which is preliminary data.</text>
</comment>
<dbReference type="AlphaFoldDB" id="A0A916U782"/>